<dbReference type="AlphaFoldDB" id="A0AA38G2A1"/>
<name>A0AA38G2A1_TAXCH</name>
<feature type="non-terminal residue" evidence="1">
    <location>
        <position position="1"/>
    </location>
</feature>
<evidence type="ECO:0000313" key="2">
    <source>
        <dbReference type="Proteomes" id="UP000824469"/>
    </source>
</evidence>
<evidence type="ECO:0000313" key="1">
    <source>
        <dbReference type="EMBL" id="KAH9313643.1"/>
    </source>
</evidence>
<dbReference type="EMBL" id="JAHRHJ020000005">
    <property type="protein sequence ID" value="KAH9313643.1"/>
    <property type="molecule type" value="Genomic_DNA"/>
</dbReference>
<accession>A0AA38G2A1</accession>
<organism evidence="1 2">
    <name type="scientific">Taxus chinensis</name>
    <name type="common">Chinese yew</name>
    <name type="synonym">Taxus wallichiana var. chinensis</name>
    <dbReference type="NCBI Taxonomy" id="29808"/>
    <lineage>
        <taxon>Eukaryota</taxon>
        <taxon>Viridiplantae</taxon>
        <taxon>Streptophyta</taxon>
        <taxon>Embryophyta</taxon>
        <taxon>Tracheophyta</taxon>
        <taxon>Spermatophyta</taxon>
        <taxon>Pinopsida</taxon>
        <taxon>Pinidae</taxon>
        <taxon>Conifers II</taxon>
        <taxon>Cupressales</taxon>
        <taxon>Taxaceae</taxon>
        <taxon>Taxus</taxon>
    </lineage>
</organism>
<keyword evidence="2" id="KW-1185">Reference proteome</keyword>
<dbReference type="Proteomes" id="UP000824469">
    <property type="component" value="Unassembled WGS sequence"/>
</dbReference>
<reference evidence="1 2" key="1">
    <citation type="journal article" date="2021" name="Nat. Plants">
        <title>The Taxus genome provides insights into paclitaxel biosynthesis.</title>
        <authorList>
            <person name="Xiong X."/>
            <person name="Gou J."/>
            <person name="Liao Q."/>
            <person name="Li Y."/>
            <person name="Zhou Q."/>
            <person name="Bi G."/>
            <person name="Li C."/>
            <person name="Du R."/>
            <person name="Wang X."/>
            <person name="Sun T."/>
            <person name="Guo L."/>
            <person name="Liang H."/>
            <person name="Lu P."/>
            <person name="Wu Y."/>
            <person name="Zhang Z."/>
            <person name="Ro D.K."/>
            <person name="Shang Y."/>
            <person name="Huang S."/>
            <person name="Yan J."/>
        </authorList>
    </citation>
    <scope>NUCLEOTIDE SEQUENCE [LARGE SCALE GENOMIC DNA]</scope>
    <source>
        <strain evidence="1">Ta-2019</strain>
    </source>
</reference>
<feature type="non-terminal residue" evidence="1">
    <location>
        <position position="69"/>
    </location>
</feature>
<sequence length="69" mass="8165">RHGNGLVYSYIDAHIDDPVYAYCPQFTLETNNRNFRRVNDTFTIYVVRLLEGDTARRFSDEAMNLISRY</sequence>
<comment type="caution">
    <text evidence="1">The sequence shown here is derived from an EMBL/GenBank/DDBJ whole genome shotgun (WGS) entry which is preliminary data.</text>
</comment>
<gene>
    <name evidence="1" type="ORF">KI387_022270</name>
</gene>
<proteinExistence type="predicted"/>
<protein>
    <submittedName>
        <fullName evidence="1">Uncharacterized protein</fullName>
    </submittedName>
</protein>